<dbReference type="Proteomes" id="UP000265520">
    <property type="component" value="Unassembled WGS sequence"/>
</dbReference>
<evidence type="ECO:0000259" key="6">
    <source>
        <dbReference type="PROSITE" id="PS51294"/>
    </source>
</evidence>
<dbReference type="InterPro" id="IPR044841">
    <property type="entry name" value="LUX/BOA-like"/>
</dbReference>
<feature type="domain" description="HTH myb-type" evidence="6">
    <location>
        <begin position="52"/>
        <end position="103"/>
    </location>
</feature>
<evidence type="ECO:0000256" key="5">
    <source>
        <dbReference type="SAM" id="MobiDB-lite"/>
    </source>
</evidence>
<evidence type="ECO:0000256" key="3">
    <source>
        <dbReference type="ARBA" id="ARBA00023163"/>
    </source>
</evidence>
<accession>A0A392RDP7</accession>
<name>A0A392RDP7_9FABA</name>
<reference evidence="7 8" key="1">
    <citation type="journal article" date="2018" name="Front. Plant Sci.">
        <title>Red Clover (Trifolium pratense) and Zigzag Clover (T. medium) - A Picture of Genomic Similarities and Differences.</title>
        <authorList>
            <person name="Dluhosova J."/>
            <person name="Istvanek J."/>
            <person name="Nedelnik J."/>
            <person name="Repkova J."/>
        </authorList>
    </citation>
    <scope>NUCLEOTIDE SEQUENCE [LARGE SCALE GENOMIC DNA]</scope>
    <source>
        <strain evidence="8">cv. 10/8</strain>
        <tissue evidence="7">Leaf</tissue>
    </source>
</reference>
<proteinExistence type="predicted"/>
<keyword evidence="4" id="KW-0539">Nucleus</keyword>
<dbReference type="GO" id="GO:0003700">
    <property type="term" value="F:DNA-binding transcription factor activity"/>
    <property type="evidence" value="ECO:0007669"/>
    <property type="project" value="InterPro"/>
</dbReference>
<feature type="compositionally biased region" description="Acidic residues" evidence="5">
    <location>
        <begin position="34"/>
        <end position="49"/>
    </location>
</feature>
<dbReference type="SUPFAM" id="SSF46689">
    <property type="entry name" value="Homeodomain-like"/>
    <property type="match status" value="1"/>
</dbReference>
<dbReference type="PROSITE" id="PS51294">
    <property type="entry name" value="HTH_MYB"/>
    <property type="match status" value="1"/>
</dbReference>
<dbReference type="EMBL" id="LXQA010206699">
    <property type="protein sequence ID" value="MCI33705.1"/>
    <property type="molecule type" value="Genomic_DNA"/>
</dbReference>
<dbReference type="PANTHER" id="PTHR31442:SF40">
    <property type="entry name" value="HOMEODOMAIN-LIKE SUPERFAMILY PROTEIN"/>
    <property type="match status" value="1"/>
</dbReference>
<evidence type="ECO:0000256" key="4">
    <source>
        <dbReference type="ARBA" id="ARBA00023242"/>
    </source>
</evidence>
<dbReference type="PANTHER" id="PTHR31442">
    <property type="entry name" value="HOMEODOMAIN-LIKE SUPERFAMILY PROTEIN-RELATED"/>
    <property type="match status" value="1"/>
</dbReference>
<feature type="compositionally biased region" description="Polar residues" evidence="5">
    <location>
        <begin position="1"/>
        <end position="18"/>
    </location>
</feature>
<dbReference type="FunFam" id="1.10.10.60:FF:000007">
    <property type="entry name" value="Two-component response regulator"/>
    <property type="match status" value="1"/>
</dbReference>
<keyword evidence="2" id="KW-0805">Transcription regulation</keyword>
<comment type="subcellular location">
    <subcellularLocation>
        <location evidence="1">Nucleus</location>
    </subcellularLocation>
</comment>
<dbReference type="GO" id="GO:0005634">
    <property type="term" value="C:nucleus"/>
    <property type="evidence" value="ECO:0007669"/>
    <property type="project" value="UniProtKB-SubCell"/>
</dbReference>
<dbReference type="InterPro" id="IPR017930">
    <property type="entry name" value="Myb_dom"/>
</dbReference>
<evidence type="ECO:0000256" key="1">
    <source>
        <dbReference type="ARBA" id="ARBA00004123"/>
    </source>
</evidence>
<dbReference type="NCBIfam" id="TIGR01557">
    <property type="entry name" value="myb_SHAQKYF"/>
    <property type="match status" value="1"/>
</dbReference>
<dbReference type="AlphaFoldDB" id="A0A392RDP7"/>
<keyword evidence="3" id="KW-0804">Transcription</keyword>
<keyword evidence="8" id="KW-1185">Reference proteome</keyword>
<dbReference type="InterPro" id="IPR001005">
    <property type="entry name" value="SANT/Myb"/>
</dbReference>
<dbReference type="InterPro" id="IPR009057">
    <property type="entry name" value="Homeodomain-like_sf"/>
</dbReference>
<dbReference type="Pfam" id="PF00249">
    <property type="entry name" value="Myb_DNA-binding"/>
    <property type="match status" value="1"/>
</dbReference>
<dbReference type="Gene3D" id="1.10.10.60">
    <property type="entry name" value="Homeodomain-like"/>
    <property type="match status" value="1"/>
</dbReference>
<feature type="non-terminal residue" evidence="7">
    <location>
        <position position="103"/>
    </location>
</feature>
<evidence type="ECO:0000313" key="8">
    <source>
        <dbReference type="Proteomes" id="UP000265520"/>
    </source>
</evidence>
<evidence type="ECO:0000256" key="2">
    <source>
        <dbReference type="ARBA" id="ARBA00023015"/>
    </source>
</evidence>
<organism evidence="7 8">
    <name type="scientific">Trifolium medium</name>
    <dbReference type="NCBI Taxonomy" id="97028"/>
    <lineage>
        <taxon>Eukaryota</taxon>
        <taxon>Viridiplantae</taxon>
        <taxon>Streptophyta</taxon>
        <taxon>Embryophyta</taxon>
        <taxon>Tracheophyta</taxon>
        <taxon>Spermatophyta</taxon>
        <taxon>Magnoliopsida</taxon>
        <taxon>eudicotyledons</taxon>
        <taxon>Gunneridae</taxon>
        <taxon>Pentapetalae</taxon>
        <taxon>rosids</taxon>
        <taxon>fabids</taxon>
        <taxon>Fabales</taxon>
        <taxon>Fabaceae</taxon>
        <taxon>Papilionoideae</taxon>
        <taxon>50 kb inversion clade</taxon>
        <taxon>NPAAA clade</taxon>
        <taxon>Hologalegina</taxon>
        <taxon>IRL clade</taxon>
        <taxon>Trifolieae</taxon>
        <taxon>Trifolium</taxon>
    </lineage>
</organism>
<feature type="region of interest" description="Disordered" evidence="5">
    <location>
        <begin position="1"/>
        <end position="54"/>
    </location>
</feature>
<dbReference type="GO" id="GO:0003677">
    <property type="term" value="F:DNA binding"/>
    <property type="evidence" value="ECO:0007669"/>
    <property type="project" value="InterPro"/>
</dbReference>
<comment type="caution">
    <text evidence="7">The sequence shown here is derived from an EMBL/GenBank/DDBJ whole genome shotgun (WGS) entry which is preliminary data.</text>
</comment>
<sequence length="103" mass="11461">PNSDSGNGIDSALTGNSDQNDRPSSSRKRKEKNEDDVDEENEDDHDNDDPTAQKKARVVWTPALHRKFVAAVNQLGIDKAVPKKILDLMNVEKLTRENVASHL</sequence>
<protein>
    <submittedName>
        <fullName evidence="7">Two-component response regulator ARR12-like</fullName>
    </submittedName>
</protein>
<feature type="non-terminal residue" evidence="7">
    <location>
        <position position="1"/>
    </location>
</feature>
<dbReference type="InterPro" id="IPR006447">
    <property type="entry name" value="Myb_dom_plants"/>
</dbReference>
<evidence type="ECO:0000313" key="7">
    <source>
        <dbReference type="EMBL" id="MCI33705.1"/>
    </source>
</evidence>